<comment type="caution">
    <text evidence="2">The sequence shown here is derived from an EMBL/GenBank/DDBJ whole genome shotgun (WGS) entry which is preliminary data.</text>
</comment>
<dbReference type="Pfam" id="PF12585">
    <property type="entry name" value="DUF3759"/>
    <property type="match status" value="1"/>
</dbReference>
<dbReference type="InterPro" id="IPR022234">
    <property type="entry name" value="DUF3759"/>
</dbReference>
<dbReference type="PANTHER" id="PTHR37450:SF1">
    <property type="entry name" value="CIPC PROTEIN"/>
    <property type="match status" value="1"/>
</dbReference>
<evidence type="ECO:0000313" key="2">
    <source>
        <dbReference type="EMBL" id="TCD69690.1"/>
    </source>
</evidence>
<dbReference type="EMBL" id="RWJN01000036">
    <property type="protein sequence ID" value="TCD69690.1"/>
    <property type="molecule type" value="Genomic_DNA"/>
</dbReference>
<dbReference type="Proteomes" id="UP000292702">
    <property type="component" value="Unassembled WGS sequence"/>
</dbReference>
<name>A0A4R0RLT5_9APHY</name>
<gene>
    <name evidence="2" type="ORF">EIP91_006707</name>
</gene>
<protein>
    <recommendedName>
        <fullName evidence="4">CipC-like antibiotic response protein</fullName>
    </recommendedName>
</protein>
<evidence type="ECO:0000313" key="3">
    <source>
        <dbReference type="Proteomes" id="UP000292702"/>
    </source>
</evidence>
<dbReference type="PANTHER" id="PTHR37450">
    <property type="entry name" value="CIPC PROTEIN"/>
    <property type="match status" value="1"/>
</dbReference>
<feature type="region of interest" description="Disordered" evidence="1">
    <location>
        <begin position="89"/>
        <end position="108"/>
    </location>
</feature>
<keyword evidence="3" id="KW-1185">Reference proteome</keyword>
<sequence>MGWFGDDSDQAQAYDQAVNKPHEAQWSHELIAGAAAFEAEKAWQKHEAAQGKPSSHGEAKDFIAGLTGVFVDKIVETHGLDFIDKEKAKHQAREQTERHVNREYGVDY</sequence>
<dbReference type="OrthoDB" id="9895617at2759"/>
<dbReference type="STRING" id="92696.A0A4R0RLT5"/>
<organism evidence="2 3">
    <name type="scientific">Steccherinum ochraceum</name>
    <dbReference type="NCBI Taxonomy" id="92696"/>
    <lineage>
        <taxon>Eukaryota</taxon>
        <taxon>Fungi</taxon>
        <taxon>Dikarya</taxon>
        <taxon>Basidiomycota</taxon>
        <taxon>Agaricomycotina</taxon>
        <taxon>Agaricomycetes</taxon>
        <taxon>Polyporales</taxon>
        <taxon>Steccherinaceae</taxon>
        <taxon>Steccherinum</taxon>
    </lineage>
</organism>
<reference evidence="2 3" key="1">
    <citation type="submission" date="2018-11" db="EMBL/GenBank/DDBJ databases">
        <title>Genome assembly of Steccherinum ochraceum LE-BIN_3174, the white-rot fungus of the Steccherinaceae family (The Residual Polyporoid clade, Polyporales, Basidiomycota).</title>
        <authorList>
            <person name="Fedorova T.V."/>
            <person name="Glazunova O.A."/>
            <person name="Landesman E.O."/>
            <person name="Moiseenko K.V."/>
            <person name="Psurtseva N.V."/>
            <person name="Savinova O.S."/>
            <person name="Shakhova N.V."/>
            <person name="Tyazhelova T.V."/>
            <person name="Vasina D.V."/>
        </authorList>
    </citation>
    <scope>NUCLEOTIDE SEQUENCE [LARGE SCALE GENOMIC DNA]</scope>
    <source>
        <strain evidence="2 3">LE-BIN_3174</strain>
    </source>
</reference>
<evidence type="ECO:0000256" key="1">
    <source>
        <dbReference type="SAM" id="MobiDB-lite"/>
    </source>
</evidence>
<dbReference type="AlphaFoldDB" id="A0A4R0RLT5"/>
<accession>A0A4R0RLT5</accession>
<proteinExistence type="predicted"/>
<evidence type="ECO:0008006" key="4">
    <source>
        <dbReference type="Google" id="ProtNLM"/>
    </source>
</evidence>